<dbReference type="AlphaFoldDB" id="A0A931C7M2"/>
<organism evidence="2 3">
    <name type="scientific">Actinoplanes aureus</name>
    <dbReference type="NCBI Taxonomy" id="2792083"/>
    <lineage>
        <taxon>Bacteria</taxon>
        <taxon>Bacillati</taxon>
        <taxon>Actinomycetota</taxon>
        <taxon>Actinomycetes</taxon>
        <taxon>Micromonosporales</taxon>
        <taxon>Micromonosporaceae</taxon>
        <taxon>Actinoplanes</taxon>
    </lineage>
</organism>
<feature type="region of interest" description="Disordered" evidence="1">
    <location>
        <begin position="324"/>
        <end position="344"/>
    </location>
</feature>
<dbReference type="NCBIfam" id="TIGR02243">
    <property type="entry name" value="putative baseplate assembly protein"/>
    <property type="match status" value="1"/>
</dbReference>
<evidence type="ECO:0000256" key="1">
    <source>
        <dbReference type="SAM" id="MobiDB-lite"/>
    </source>
</evidence>
<gene>
    <name evidence="2" type="ORF">I4J89_15500</name>
</gene>
<comment type="caution">
    <text evidence="2">The sequence shown here is derived from an EMBL/GenBank/DDBJ whole genome shotgun (WGS) entry which is preliminary data.</text>
</comment>
<dbReference type="RefSeq" id="WP_196414652.1">
    <property type="nucleotide sequence ID" value="NZ_JADQTO010000006.1"/>
</dbReference>
<protein>
    <submittedName>
        <fullName evidence="2">Baseplate assembly protein</fullName>
    </submittedName>
</protein>
<dbReference type="Proteomes" id="UP000598146">
    <property type="component" value="Unassembled WGS sequence"/>
</dbReference>
<proteinExistence type="predicted"/>
<accession>A0A931C7M2</accession>
<sequence length="676" mass="70127">MVTEAAWWGKAAGGETPRLVPGAGPAGRQPELVDAGRAAIRDRVRDRVPAYTPDWSSIDPADAGSALIQLFAVTAAPVLERLNRLPEKLLTEALRVSGAGLTGPAPAAAVLQFTVTPSDGASVLIPAGFQAGATPADGSDDQVVFETERDLWATPATLASVLSGTAGRLDAVRPDRRFAPFGPRPQPGDVLWLGLAGPAAPYPMLTVEAVAAPGGVPEPVTVGGDTLGNGVEPLLTWSLLDGNRYRPVEVVRDGTAGFRVSGTIDLRLPSGWRPGRPPSSRPLPELRWLRVVLTHGAYPRAPELASVRLNMVASAAVRTVRDEALSPLPGGPDDGRTRMRLSETPSVPGSVVIEVDDDLTGDPPGAARWQEVPSLAGQAPDARVFTVDHATGEVTFGDGRQGARVPPGFRNVRATRYRVGGGRAGAVAAGAINATVSSLPFVTGVTNPAPASGGTDAEPVARTLRHGPGRLRAGGRAVTVADYAYLAERAPGVLVARAHGVAGADPARPGVLSPGVVAVFVVPVLPEDGTPPVPESATLDAVARYLSTAVAPAGVRVVVASPRYQRVRVEARLAADPRRDRAEVFQAAGDALLTYLHPVRGGADGDGWPLGAPLPYVALVRWLLAVPGVLAVPSLRVVVDGRPAPPCADAPLRPYALPWADRPVLIPAAETSRERS</sequence>
<dbReference type="EMBL" id="JADQTO010000006">
    <property type="protein sequence ID" value="MBG0562862.1"/>
    <property type="molecule type" value="Genomic_DNA"/>
</dbReference>
<reference evidence="2" key="1">
    <citation type="submission" date="2020-11" db="EMBL/GenBank/DDBJ databases">
        <title>Isolation and identification of active actinomycetes.</title>
        <authorList>
            <person name="Sun X."/>
        </authorList>
    </citation>
    <scope>NUCLEOTIDE SEQUENCE</scope>
    <source>
        <strain evidence="2">NEAU-A11</strain>
    </source>
</reference>
<evidence type="ECO:0000313" key="2">
    <source>
        <dbReference type="EMBL" id="MBG0562862.1"/>
    </source>
</evidence>
<evidence type="ECO:0000313" key="3">
    <source>
        <dbReference type="Proteomes" id="UP000598146"/>
    </source>
</evidence>
<keyword evidence="3" id="KW-1185">Reference proteome</keyword>
<dbReference type="InterPro" id="IPR011749">
    <property type="entry name" value="CHP02243"/>
</dbReference>
<name>A0A931C7M2_9ACTN</name>